<name>A0A1G2Q5D4_9BACT</name>
<accession>A0A1G2Q5D4</accession>
<protein>
    <submittedName>
        <fullName evidence="1">Uncharacterized protein</fullName>
    </submittedName>
</protein>
<reference evidence="1 2" key="1">
    <citation type="journal article" date="2016" name="Nat. Commun.">
        <title>Thousands of microbial genomes shed light on interconnected biogeochemical processes in an aquifer system.</title>
        <authorList>
            <person name="Anantharaman K."/>
            <person name="Brown C.T."/>
            <person name="Hug L.A."/>
            <person name="Sharon I."/>
            <person name="Castelle C.J."/>
            <person name="Probst A.J."/>
            <person name="Thomas B.C."/>
            <person name="Singh A."/>
            <person name="Wilkins M.J."/>
            <person name="Karaoz U."/>
            <person name="Brodie E.L."/>
            <person name="Williams K.H."/>
            <person name="Hubbard S.S."/>
            <person name="Banfield J.F."/>
        </authorList>
    </citation>
    <scope>NUCLEOTIDE SEQUENCE [LARGE SCALE GENOMIC DNA]</scope>
</reference>
<evidence type="ECO:0000313" key="1">
    <source>
        <dbReference type="EMBL" id="OHA55790.1"/>
    </source>
</evidence>
<dbReference type="EMBL" id="MHTD01000023">
    <property type="protein sequence ID" value="OHA55790.1"/>
    <property type="molecule type" value="Genomic_DNA"/>
</dbReference>
<evidence type="ECO:0000313" key="2">
    <source>
        <dbReference type="Proteomes" id="UP000178199"/>
    </source>
</evidence>
<sequence>MPRSPEDFYLNNIDRQGNPFEGVHYVANEKFNKKVAASWNRIRPKPTQFPYHDKSDDEIVKRIEHGKYFNQERSDSSVGLEYAVMEGIHNHGWFGSGASVTPTAKYDDMVNHVDAVVTFQSADQPMHLALDVTTGGDYRTIESKINENVDNLTQGKLTEVKYFIDDENGSKKPVQAPRVIIALTPQATSELVEKMAEKPESVSKDSIQLLILDEALEQLSFGLETLKNSQASQETREKYQELINYLSAIKQEKSPSVVPGTTEQAIRETISQILNQHRQFLA</sequence>
<dbReference type="AlphaFoldDB" id="A0A1G2Q5D4"/>
<comment type="caution">
    <text evidence="1">The sequence shown here is derived from an EMBL/GenBank/DDBJ whole genome shotgun (WGS) entry which is preliminary data.</text>
</comment>
<gene>
    <name evidence="1" type="ORF">A2429_01045</name>
</gene>
<dbReference type="Proteomes" id="UP000178199">
    <property type="component" value="Unassembled WGS sequence"/>
</dbReference>
<organism evidence="1 2">
    <name type="scientific">Candidatus Veblenbacteria bacterium RIFOXYC1_FULL_42_9</name>
    <dbReference type="NCBI Taxonomy" id="1802427"/>
    <lineage>
        <taxon>Bacteria</taxon>
        <taxon>Candidatus Vebleniibacteriota</taxon>
    </lineage>
</organism>
<proteinExistence type="predicted"/>